<keyword evidence="1" id="KW-0472">Membrane</keyword>
<evidence type="ECO:0000313" key="2">
    <source>
        <dbReference type="EMBL" id="MEU3786104.1"/>
    </source>
</evidence>
<keyword evidence="1" id="KW-1133">Transmembrane helix</keyword>
<dbReference type="EMBL" id="JBEZVE010000025">
    <property type="protein sequence ID" value="MEU3786104.1"/>
    <property type="molecule type" value="Genomic_DNA"/>
</dbReference>
<feature type="transmembrane region" description="Helical" evidence="1">
    <location>
        <begin position="40"/>
        <end position="59"/>
    </location>
</feature>
<dbReference type="RefSeq" id="WP_361708010.1">
    <property type="nucleotide sequence ID" value="NZ_JBEZVE010000025.1"/>
</dbReference>
<accession>A0ABV2ZU64</accession>
<gene>
    <name evidence="2" type="ORF">AB0E89_37140</name>
</gene>
<comment type="caution">
    <text evidence="2">The sequence shown here is derived from an EMBL/GenBank/DDBJ whole genome shotgun (WGS) entry which is preliminary data.</text>
</comment>
<name>A0ABV2ZU64_9ACTN</name>
<proteinExistence type="predicted"/>
<keyword evidence="3" id="KW-1185">Reference proteome</keyword>
<evidence type="ECO:0000313" key="3">
    <source>
        <dbReference type="Proteomes" id="UP001550739"/>
    </source>
</evidence>
<organism evidence="2 3">
    <name type="scientific">Streptomyces sp. 900129855</name>
    <dbReference type="NCBI Taxonomy" id="3155129"/>
    <lineage>
        <taxon>Bacteria</taxon>
        <taxon>Bacillati</taxon>
        <taxon>Actinomycetota</taxon>
        <taxon>Actinomycetes</taxon>
        <taxon>Kitasatosporales</taxon>
        <taxon>Streptomycetaceae</taxon>
        <taxon>Streptomyces</taxon>
    </lineage>
</organism>
<keyword evidence="1" id="KW-0812">Transmembrane</keyword>
<dbReference type="Proteomes" id="UP001550739">
    <property type="component" value="Unassembled WGS sequence"/>
</dbReference>
<evidence type="ECO:0008006" key="4">
    <source>
        <dbReference type="Google" id="ProtNLM"/>
    </source>
</evidence>
<protein>
    <recommendedName>
        <fullName evidence="4">ABC transporter transmembrane protein</fullName>
    </recommendedName>
</protein>
<reference evidence="2 3" key="1">
    <citation type="submission" date="2024-06" db="EMBL/GenBank/DDBJ databases">
        <title>The Natural Products Discovery Center: Release of the First 8490 Sequenced Strains for Exploring Actinobacteria Biosynthetic Diversity.</title>
        <authorList>
            <person name="Kalkreuter E."/>
            <person name="Kautsar S.A."/>
            <person name="Yang D."/>
            <person name="Bader C.D."/>
            <person name="Teijaro C.N."/>
            <person name="Fluegel L."/>
            <person name="Davis C.M."/>
            <person name="Simpson J.R."/>
            <person name="Lauterbach L."/>
            <person name="Steele A.D."/>
            <person name="Gui C."/>
            <person name="Meng S."/>
            <person name="Li G."/>
            <person name="Viehrig K."/>
            <person name="Ye F."/>
            <person name="Su P."/>
            <person name="Kiefer A.F."/>
            <person name="Nichols A."/>
            <person name="Cepeda A.J."/>
            <person name="Yan W."/>
            <person name="Fan B."/>
            <person name="Jiang Y."/>
            <person name="Adhikari A."/>
            <person name="Zheng C.-J."/>
            <person name="Schuster L."/>
            <person name="Cowan T.M."/>
            <person name="Smanski M.J."/>
            <person name="Chevrette M.G."/>
            <person name="De Carvalho L.P.S."/>
            <person name="Shen B."/>
        </authorList>
    </citation>
    <scope>NUCLEOTIDE SEQUENCE [LARGE SCALE GENOMIC DNA]</scope>
    <source>
        <strain evidence="2 3">NPDC033843</strain>
    </source>
</reference>
<evidence type="ECO:0000256" key="1">
    <source>
        <dbReference type="SAM" id="Phobius"/>
    </source>
</evidence>
<sequence length="99" mass="10571">MVRASAILRFGQQPVDGLLERCRAAGAAIRARGRPLVDTALAAAAVAATVAVVVVVVVFTMRGTFARLHVLAEARRHLGETLRRRVFTPGTDASSPRPR</sequence>